<keyword evidence="5" id="KW-0812">Transmembrane</keyword>
<feature type="repeat" description="RCC1" evidence="3">
    <location>
        <begin position="4"/>
        <end position="61"/>
    </location>
</feature>
<feature type="repeat" description="RCC1" evidence="3">
    <location>
        <begin position="606"/>
        <end position="663"/>
    </location>
</feature>
<evidence type="ECO:0000256" key="1">
    <source>
        <dbReference type="ARBA" id="ARBA00022658"/>
    </source>
</evidence>
<dbReference type="InterPro" id="IPR000408">
    <property type="entry name" value="Reg_chr_condens"/>
</dbReference>
<dbReference type="Pfam" id="PF13540">
    <property type="entry name" value="RCC1_2"/>
    <property type="match status" value="3"/>
</dbReference>
<dbReference type="EMBL" id="VLTO01000019">
    <property type="protein sequence ID" value="KAA0174854.1"/>
    <property type="molecule type" value="Genomic_DNA"/>
</dbReference>
<feature type="repeat" description="RCC1" evidence="3">
    <location>
        <begin position="237"/>
        <end position="317"/>
    </location>
</feature>
<dbReference type="SUPFAM" id="SSF50985">
    <property type="entry name" value="RCC1/BLIP-II"/>
    <property type="match status" value="3"/>
</dbReference>
<comment type="caution">
    <text evidence="7">The sequence shown here is derived from an EMBL/GenBank/DDBJ whole genome shotgun (WGS) entry which is preliminary data.</text>
</comment>
<dbReference type="PANTHER" id="PTHR45982:SF1">
    <property type="entry name" value="REGULATOR OF CHROMOSOME CONDENSATION"/>
    <property type="match status" value="1"/>
</dbReference>
<dbReference type="PANTHER" id="PTHR45982">
    <property type="entry name" value="REGULATOR OF CHROMOSOME CONDENSATION"/>
    <property type="match status" value="1"/>
</dbReference>
<dbReference type="InterPro" id="IPR014756">
    <property type="entry name" value="Ig_E-set"/>
</dbReference>
<feature type="repeat" description="RCC1" evidence="3">
    <location>
        <begin position="318"/>
        <end position="372"/>
    </location>
</feature>
<dbReference type="InterPro" id="IPR009091">
    <property type="entry name" value="RCC1/BLIP-II"/>
</dbReference>
<feature type="transmembrane region" description="Helical" evidence="5">
    <location>
        <begin position="2565"/>
        <end position="2587"/>
    </location>
</feature>
<evidence type="ECO:0000256" key="3">
    <source>
        <dbReference type="PROSITE-ProRule" id="PRU00235"/>
    </source>
</evidence>
<evidence type="ECO:0000256" key="4">
    <source>
        <dbReference type="SAM" id="MobiDB-lite"/>
    </source>
</evidence>
<evidence type="ECO:0000259" key="6">
    <source>
        <dbReference type="Pfam" id="PF25390"/>
    </source>
</evidence>
<dbReference type="SUPFAM" id="SSF81296">
    <property type="entry name" value="E set domains"/>
    <property type="match status" value="2"/>
</dbReference>
<dbReference type="GO" id="GO:0005737">
    <property type="term" value="C:cytoplasm"/>
    <property type="evidence" value="ECO:0007669"/>
    <property type="project" value="TreeGrafter"/>
</dbReference>
<evidence type="ECO:0000313" key="8">
    <source>
        <dbReference type="Proteomes" id="UP000322899"/>
    </source>
</evidence>
<evidence type="ECO:0000313" key="7">
    <source>
        <dbReference type="EMBL" id="KAA0174854.1"/>
    </source>
</evidence>
<feature type="repeat" description="RCC1" evidence="3">
    <location>
        <begin position="120"/>
        <end position="177"/>
    </location>
</feature>
<dbReference type="Gene3D" id="2.130.10.30">
    <property type="entry name" value="Regulator of chromosome condensation 1/beta-lactamase-inhibitor protein II"/>
    <property type="match status" value="3"/>
</dbReference>
<name>A0A5A8ECF1_CAFRO</name>
<keyword evidence="2" id="KW-0677">Repeat</keyword>
<feature type="repeat" description="RCC1" evidence="3">
    <location>
        <begin position="62"/>
        <end position="119"/>
    </location>
</feature>
<feature type="transmembrane region" description="Helical" evidence="5">
    <location>
        <begin position="2426"/>
        <end position="2448"/>
    </location>
</feature>
<keyword evidence="1" id="KW-0344">Guanine-nucleotide releasing factor</keyword>
<dbReference type="GO" id="GO:0005085">
    <property type="term" value="F:guanyl-nucleotide exchange factor activity"/>
    <property type="evidence" value="ECO:0007669"/>
    <property type="project" value="TreeGrafter"/>
</dbReference>
<keyword evidence="5" id="KW-1133">Transmembrane helix</keyword>
<sequence>MDSGEVLPFGQNDHGQLGVGSTANRGDTPATVPASMGAMPLALAARQGTGGAAFTAVVTSAGSIILVGSAAKGQLATGGIADIGADEWKPAPPVGVFPTEGRVVAAATGSEHTVLLTAKGRLLTFGSSTSGQLGRDSTTPLGDSAEETLQQLNSIELWQPAVAVAAGGQASAAVLADGGIVTFGMGTHGMLGLGDNIAVGSGGGKFSLAQAGMVPLGKRAVEASMGEDHTLVLSDAGQVFAFGKNVHGQLGTGSTEGLGDKGKTRAILALSPVELSNSTQAWRTEVRIAPQPRDGPTSEVVVGVAMGGSHTLALLEDGRVRPFGGNAKGQLGLGTTSSVLTARDTHLPTLDVGGDVSAVAAGNAHSIVLRRDGQVFAFGFGAAGQLGYESTANVGDGPSAMPASTGAVDFGGARAVAIAAGTEHSAVILSSGLLYAFGSGSFGQLGTGNLFKVGISGRPVLAHGRVPLGSARAVAVAAGFYHTLVLLEDGTVRSFGRAFHGQLGYGNTTELGGTAATTPEHLAPVPLGGAAVALAAGFHFSAVVLADGSLRTFGRGSSGQLGYGSTANAGGAASTTPALMGPVPVGGAALAVACGGYHTIVLMLDGTVAAMGNNSQGQLGLASFPSVGADPSALPRDAGNLAVGGRAVAVAAGGGTSAGSSRSAVLLEDGTLLTFGSNTDGAIGAGSAASRGQASNWAFASLKNDASLLLADSALDRPLSRPLTAAPPYLLTMGSPSLPDMSIRTYMRSAAGVRVTPTGDWPMTAGIHFASGASPVDLAPGADAATQACAIGVAGQVLGSSSVACGFEDARLWHAFDAAPTVSSVSLAVNGVESTEVDAKGDPTAELRFSVAGDFHWAALELGLGATGGAQEAAACDASAEALRAFSSWGGGFVTAELQTRAVAAGAGAIPSCRLLSTAELQCFGQVLGAPSNESDPMAVVLSPRCSAQQFRSVSIVPLRFPGPAVVSAWLEDDGASLQVLGRGFGSGSAALPVINVNGSGECLPVVRHSDSELACSLGPGVGVDQPVVLHIDGMVASGAAAVTFPAPEIISVSPEFILAGERGVNVTVTGRHLLLTSVPAHGNSSSSSGGGSSGGAALSIDAQLEAAAARGGGLWIGGQPCEAELIVVVPGSKMLCTGFDAPVAWPEARTVRVSVAGQVGVGKPGAFEGAPRPRVSFVSLTAGAGATAEYRPGTMVSIRGSGFAPSPAGVSATVRIGGVVAAPVNTSRASQGILEVPLPSGVQGKASVVVTSAAGLLSSDAPGSAAVTVIMAPPVVAAAAVRPPGGDTFGEWLGLPASQADAGEPAPPAALNASARLTGRGFLRTGVSGVRVGPLNCSDVVVLSDTSLECTVVGIESLRGLFPAADDALPDRLFVSFEWPTAGQRVESADAWVSPDWPPVVSAVAPAIASPGDDVVVLGRRFGPSAGRPASVQIGGLACPGLQWVASTVLRCTLPAGYRLESLPDRDGDALHVRVTSPLGASTTKPRAIRLSGSVAASLVGAEGGGLDPNEALVVLPSSDGDVIAVAAESGGALCIAAVGLGAQECGFDAAVADSPLALAGAGATAVTALLVGVSRQSVPRNVSVMKFPGTGVKAPFGAAVSLRPWCSSAVAGQSFASRNVSVVVPAVNVSWTWFSTGVIQTPLAVDPTPLPPVNATVTMDPPVGPGMAALVADRLLCQAALARLATGEVVATLPAQVSAEPGQSGRRWVVLFAALPLTFIDAGAGFSVRATCTWVPTGQVLELPQLTGRVARLRTSLSAVDPGAGVGPDGKLLLVSGVTRQVQFRVDAGLSDFGGLVKRSLRLEAPPTPAWAPGEAATQACGAAFHGSPGSPGAAPRSIGSSSMRLLGLGTASVAEEGSALLERAWPECALRLSGSGLQALPAVAEGTEGLVLSAANEWTATVPVGVSGVGAGTVSVECSAWGGLQSWSSTSSVALRTGTLGMAMSQTNGGAAGDAGGGGSGVASRQLVLSSGASGFSVVPAVELRAVVAEAPAWPVANAGGISCGVAVPSLPASTTQSGTKTRFFASVRAGPTGAIVGVVFDALGLVGVASYPQLGQPVAFSLQCEHPDAGQLPPVQVETELVGLRAAWGRVPAKGLLPSARQWEPFDVEVFTGDGRPLAVPGVASAVRCVAAVGNGTRLEGASAAGAAPDAGRAAAEGMVARAEFRGFAVTGKRGAAFELRVTCSVGDLPLRPVLAHSFRLQGCSAGQQPREASEDLCEACGAGTYSDGGAGASCVPCPKTGASCAGGVLELRRGFYRPPAAAGLPFDGSTELHPCFNAEACTLNSTARRYGCAPGYTGPLCGVCTPGHALFGEACGECGPPWTNLAVVAALAAGVLAVACYFAVRTAMSHASARSDRAIALRLLLSHAQGLGALVLFRAKGTALFQAVTGFVKEVGTTPASWGPVLCATGATFVTRFWATLVLPVVVMVLSVIAFAAIAMACGAWKSCLRFLYEGYDEARGLRWWEALGLLRKMGLVMAAALVPDAASQVAAAVMVLTPALWAQTQFQPYRASKFNALETMSLLAMLLTATVSLLYLQALGGEAAAELQTESQLSGWTDVVVTVALIGANGSVFALMILALLERNVTPEARKNSIVFWDIPFSPMPSSVPTARAALRALSVADHSRVRQDGPGRCRANFFFPIDALVVSLADYMTSWGAVCQPVAYVYSSEWHLLSILQGQLGLCTASGGNGTRSSDDIALVVPQRMHDGTMAPLHSCVDSPAVWIFSTEQFSNPLYLSLTTSLIQQGWRAVEFMPQHRCLLLASLCSRGAILPAKDCEWATLRRGAAACTKGVAIAAGSGQLGKLARSCKLEGTEGARTLECPASATGAAVRVASAQSGTAESAMRVVPYQLTSEVAALSRLLEAVPLAQRRHDVAFVGFISPRRKTILLALQRAGVRLVVANGLPSTRDAVVASARVLVNIHGNDEQTMFETMRCDRWIAAGHVVVSEPSWADETSDFRRAYIITPDPTEASIVATTQAVLKDINAVVARIKKVLDAIGQRAKAKRASALEAFVSEALGT</sequence>
<dbReference type="InterPro" id="IPR058923">
    <property type="entry name" value="RCC1-like_dom"/>
</dbReference>
<dbReference type="Gene3D" id="2.60.40.10">
    <property type="entry name" value="Immunoglobulins"/>
    <property type="match status" value="2"/>
</dbReference>
<protein>
    <recommendedName>
        <fullName evidence="6">RCC1-like domain-containing protein</fullName>
    </recommendedName>
</protein>
<dbReference type="Proteomes" id="UP000322899">
    <property type="component" value="Unassembled WGS sequence"/>
</dbReference>
<feature type="transmembrane region" description="Helical" evidence="5">
    <location>
        <begin position="2330"/>
        <end position="2352"/>
    </location>
</feature>
<feature type="repeat" description="RCC1" evidence="3">
    <location>
        <begin position="490"/>
        <end position="547"/>
    </location>
</feature>
<accession>A0A5A8ECF1</accession>
<dbReference type="OrthoDB" id="10256179at2759"/>
<feature type="repeat" description="RCC1" evidence="3">
    <location>
        <begin position="548"/>
        <end position="605"/>
    </location>
</feature>
<evidence type="ECO:0000256" key="5">
    <source>
        <dbReference type="SAM" id="Phobius"/>
    </source>
</evidence>
<dbReference type="PROSITE" id="PS50012">
    <property type="entry name" value="RCC1_3"/>
    <property type="match status" value="11"/>
</dbReference>
<organism evidence="7 8">
    <name type="scientific">Cafeteria roenbergensis</name>
    <name type="common">Marine flagellate</name>
    <dbReference type="NCBI Taxonomy" id="33653"/>
    <lineage>
        <taxon>Eukaryota</taxon>
        <taxon>Sar</taxon>
        <taxon>Stramenopiles</taxon>
        <taxon>Bigyra</taxon>
        <taxon>Opalozoa</taxon>
        <taxon>Bicosoecida</taxon>
        <taxon>Cafeteriaceae</taxon>
        <taxon>Cafeteria</taxon>
    </lineage>
</organism>
<dbReference type="PRINTS" id="PR00633">
    <property type="entry name" value="RCCNDNSATION"/>
</dbReference>
<feature type="repeat" description="RCC1" evidence="3">
    <location>
        <begin position="373"/>
        <end position="431"/>
    </location>
</feature>
<gene>
    <name evidence="7" type="ORF">FNF27_03749</name>
</gene>
<dbReference type="PROSITE" id="PS00626">
    <property type="entry name" value="RCC1_2"/>
    <property type="match status" value="4"/>
</dbReference>
<feature type="region of interest" description="Disordered" evidence="4">
    <location>
        <begin position="1"/>
        <end position="32"/>
    </location>
</feature>
<feature type="repeat" description="RCC1" evidence="3">
    <location>
        <begin position="178"/>
        <end position="236"/>
    </location>
</feature>
<keyword evidence="5" id="KW-0472">Membrane</keyword>
<dbReference type="InterPro" id="IPR013783">
    <property type="entry name" value="Ig-like_fold"/>
</dbReference>
<feature type="transmembrane region" description="Helical" evidence="5">
    <location>
        <begin position="2522"/>
        <end position="2545"/>
    </location>
</feature>
<dbReference type="InterPro" id="IPR051553">
    <property type="entry name" value="Ran_GTPase-activating"/>
</dbReference>
<reference evidence="7 8" key="1">
    <citation type="submission" date="2019-07" db="EMBL/GenBank/DDBJ databases">
        <title>Genomes of Cafeteria roenbergensis.</title>
        <authorList>
            <person name="Fischer M.G."/>
            <person name="Hackl T."/>
            <person name="Roman M."/>
        </authorList>
    </citation>
    <scope>NUCLEOTIDE SEQUENCE [LARGE SCALE GENOMIC DNA]</scope>
    <source>
        <strain evidence="7 8">E4-10P</strain>
    </source>
</reference>
<dbReference type="Pfam" id="PF25390">
    <property type="entry name" value="WD40_RLD"/>
    <property type="match status" value="1"/>
</dbReference>
<proteinExistence type="predicted"/>
<feature type="repeat" description="RCC1" evidence="3">
    <location>
        <begin position="432"/>
        <end position="489"/>
    </location>
</feature>
<evidence type="ECO:0000256" key="2">
    <source>
        <dbReference type="ARBA" id="ARBA00022737"/>
    </source>
</evidence>
<feature type="domain" description="RCC1-like" evidence="6">
    <location>
        <begin position="287"/>
        <end position="566"/>
    </location>
</feature>